<dbReference type="EMBL" id="CAJNDS010002380">
    <property type="protein sequence ID" value="CAE7456132.1"/>
    <property type="molecule type" value="Genomic_DNA"/>
</dbReference>
<evidence type="ECO:0000313" key="6">
    <source>
        <dbReference type="Proteomes" id="UP000604046"/>
    </source>
</evidence>
<organism evidence="5 6">
    <name type="scientific">Symbiodinium natans</name>
    <dbReference type="NCBI Taxonomy" id="878477"/>
    <lineage>
        <taxon>Eukaryota</taxon>
        <taxon>Sar</taxon>
        <taxon>Alveolata</taxon>
        <taxon>Dinophyceae</taxon>
        <taxon>Suessiales</taxon>
        <taxon>Symbiodiniaceae</taxon>
        <taxon>Symbiodinium</taxon>
    </lineage>
</organism>
<gene>
    <name evidence="5" type="primary">tdh</name>
    <name evidence="5" type="ORF">SNAT2548_LOCUS25141</name>
</gene>
<dbReference type="OrthoDB" id="416253at2759"/>
<dbReference type="PRINTS" id="PR00069">
    <property type="entry name" value="ALDKETRDTASE"/>
</dbReference>
<sequence length="300" mass="32353">MSSFTMPRVAFGCWELPKGKVEEVVYEAIKAGYRHIDSAEIYGNEEEVGKAVARALAEKIVTRADLFICSKLWGTDWHKVRAACEKSIAALQCEYIDLYLIHTSIGLDAAVPADANGKPARAKIPVHRVWADMESLVDAGLCRHIGVSNFSCLQIADMQTYASKPIACNQLEVHPSYPNRALADWCVSQGVAVVCYCPLGTGKGDLELPALKAAGAGGPGAAASPALAALRWALDKRYHVITKSTNVERMKANLLADSDSWSLSPEHTAAIDAVSGKSSSVDLAFKICDHAEEFGLPMYN</sequence>
<comment type="caution">
    <text evidence="5">The sequence shown here is derived from an EMBL/GenBank/DDBJ whole genome shotgun (WGS) entry which is preliminary data.</text>
</comment>
<evidence type="ECO:0000313" key="5">
    <source>
        <dbReference type="EMBL" id="CAE7456132.1"/>
    </source>
</evidence>
<dbReference type="Proteomes" id="UP000604046">
    <property type="component" value="Unassembled WGS sequence"/>
</dbReference>
<feature type="active site" description="Proton donor" evidence="1">
    <location>
        <position position="42"/>
    </location>
</feature>
<name>A0A812RU70_9DINO</name>
<dbReference type="CDD" id="cd19071">
    <property type="entry name" value="AKR_AKR1-5-like"/>
    <property type="match status" value="1"/>
</dbReference>
<dbReference type="InterPro" id="IPR023210">
    <property type="entry name" value="NADP_OxRdtase_dom"/>
</dbReference>
<dbReference type="Gene3D" id="3.20.20.100">
    <property type="entry name" value="NADP-dependent oxidoreductase domain"/>
    <property type="match status" value="1"/>
</dbReference>
<dbReference type="InterPro" id="IPR018170">
    <property type="entry name" value="Aldo/ket_reductase_CS"/>
</dbReference>
<protein>
    <submittedName>
        <fullName evidence="5">Tdh protein</fullName>
    </submittedName>
</protein>
<feature type="site" description="Lowers pKa of active site Tyr" evidence="3">
    <location>
        <position position="71"/>
    </location>
</feature>
<evidence type="ECO:0000256" key="3">
    <source>
        <dbReference type="PIRSR" id="PIRSR000097-3"/>
    </source>
</evidence>
<dbReference type="GO" id="GO:0016491">
    <property type="term" value="F:oxidoreductase activity"/>
    <property type="evidence" value="ECO:0007669"/>
    <property type="project" value="InterPro"/>
</dbReference>
<keyword evidence="6" id="KW-1185">Reference proteome</keyword>
<dbReference type="InterPro" id="IPR020471">
    <property type="entry name" value="AKR"/>
</dbReference>
<dbReference type="InterPro" id="IPR036812">
    <property type="entry name" value="NAD(P)_OxRdtase_dom_sf"/>
</dbReference>
<evidence type="ECO:0000259" key="4">
    <source>
        <dbReference type="Pfam" id="PF00248"/>
    </source>
</evidence>
<dbReference type="PIRSF" id="PIRSF000097">
    <property type="entry name" value="AKR"/>
    <property type="match status" value="1"/>
</dbReference>
<reference evidence="5" key="1">
    <citation type="submission" date="2021-02" db="EMBL/GenBank/DDBJ databases">
        <authorList>
            <person name="Dougan E. K."/>
            <person name="Rhodes N."/>
            <person name="Thang M."/>
            <person name="Chan C."/>
        </authorList>
    </citation>
    <scope>NUCLEOTIDE SEQUENCE</scope>
</reference>
<dbReference type="AlphaFoldDB" id="A0A812RU70"/>
<evidence type="ECO:0000256" key="1">
    <source>
        <dbReference type="PIRSR" id="PIRSR000097-1"/>
    </source>
</evidence>
<dbReference type="SUPFAM" id="SSF51430">
    <property type="entry name" value="NAD(P)-linked oxidoreductase"/>
    <property type="match status" value="1"/>
</dbReference>
<feature type="binding site" evidence="2">
    <location>
        <position position="102"/>
    </location>
    <ligand>
        <name>substrate</name>
    </ligand>
</feature>
<evidence type="ECO:0000256" key="2">
    <source>
        <dbReference type="PIRSR" id="PIRSR000097-2"/>
    </source>
</evidence>
<dbReference type="PROSITE" id="PS00798">
    <property type="entry name" value="ALDOKETO_REDUCTASE_1"/>
    <property type="match status" value="1"/>
</dbReference>
<dbReference type="PANTHER" id="PTHR11732">
    <property type="entry name" value="ALDO/KETO REDUCTASE"/>
    <property type="match status" value="1"/>
</dbReference>
<proteinExistence type="predicted"/>
<feature type="domain" description="NADP-dependent oxidoreductase" evidence="4">
    <location>
        <begin position="14"/>
        <end position="274"/>
    </location>
</feature>
<dbReference type="PROSITE" id="PS00062">
    <property type="entry name" value="ALDOKETO_REDUCTASE_2"/>
    <property type="match status" value="1"/>
</dbReference>
<accession>A0A812RU70</accession>
<dbReference type="Pfam" id="PF00248">
    <property type="entry name" value="Aldo_ket_red"/>
    <property type="match status" value="1"/>
</dbReference>